<evidence type="ECO:0000313" key="2">
    <source>
        <dbReference type="Proteomes" id="UP000264006"/>
    </source>
</evidence>
<proteinExistence type="predicted"/>
<protein>
    <submittedName>
        <fullName evidence="1">Uncharacterized protein</fullName>
    </submittedName>
</protein>
<dbReference type="AlphaFoldDB" id="A0A346Y6A2"/>
<organism evidence="1 2">
    <name type="scientific">Euzebya pacifica</name>
    <dbReference type="NCBI Taxonomy" id="1608957"/>
    <lineage>
        <taxon>Bacteria</taxon>
        <taxon>Bacillati</taxon>
        <taxon>Actinomycetota</taxon>
        <taxon>Nitriliruptoria</taxon>
        <taxon>Euzebyales</taxon>
    </lineage>
</organism>
<evidence type="ECO:0000313" key="1">
    <source>
        <dbReference type="EMBL" id="AXV09999.1"/>
    </source>
</evidence>
<keyword evidence="2" id="KW-1185">Reference proteome</keyword>
<reference evidence="1 2" key="1">
    <citation type="submission" date="2018-09" db="EMBL/GenBank/DDBJ databases">
        <title>Complete genome sequence of Euzebya sp. DY32-46 isolated from seawater of Pacific Ocean.</title>
        <authorList>
            <person name="Xu L."/>
            <person name="Wu Y.-H."/>
            <person name="Xu X.-W."/>
        </authorList>
    </citation>
    <scope>NUCLEOTIDE SEQUENCE [LARGE SCALE GENOMIC DNA]</scope>
    <source>
        <strain evidence="1 2">DY32-46</strain>
        <plasmid evidence="2">pedy32-46i</plasmid>
    </source>
</reference>
<geneLocation type="plasmid" evidence="2">
    <name>pedy32-46i</name>
</geneLocation>
<sequence length="113" mass="11461">MDYGDPHGARATVSPMETALAVEVERLAAGGGEPRDAVADARMRREADVLRRTLDAERRRAVAACLDADILSVALTDLLAAVGAGDRAAVRGAVADAVELLGAIAPVGVASAA</sequence>
<accession>A0A346Y6A2</accession>
<dbReference type="EMBL" id="CP031166">
    <property type="protein sequence ID" value="AXV09999.1"/>
    <property type="molecule type" value="Genomic_DNA"/>
</dbReference>
<keyword evidence="1" id="KW-0614">Plasmid</keyword>
<dbReference type="KEGG" id="euz:DVS28_b0229"/>
<gene>
    <name evidence="1" type="ORF">DVS28_b0229</name>
</gene>
<dbReference type="Proteomes" id="UP000264006">
    <property type="component" value="Plasmid pEDY32-46I"/>
</dbReference>
<name>A0A346Y6A2_9ACTN</name>